<keyword evidence="3" id="KW-0216">Detoxification</keyword>
<keyword evidence="4" id="KW-0285">Flavoprotein</keyword>
<comment type="similarity">
    <text evidence="2">Belongs to the nitronate monooxygenase family. NMO class I subfamily.</text>
</comment>
<evidence type="ECO:0000313" key="12">
    <source>
        <dbReference type="EMBL" id="EXI64165.1"/>
    </source>
</evidence>
<evidence type="ECO:0000256" key="9">
    <source>
        <dbReference type="ARBA" id="ARBA00031155"/>
    </source>
</evidence>
<accession>A0A011NIG1</accession>
<dbReference type="AlphaFoldDB" id="A0A011NIG1"/>
<evidence type="ECO:0000256" key="6">
    <source>
        <dbReference type="ARBA" id="ARBA00022741"/>
    </source>
</evidence>
<keyword evidence="6" id="KW-0547">Nucleotide-binding</keyword>
<dbReference type="EMBL" id="JFAX01000041">
    <property type="protein sequence ID" value="EXI64165.1"/>
    <property type="molecule type" value="Genomic_DNA"/>
</dbReference>
<dbReference type="FunFam" id="3.20.20.70:FF:000154">
    <property type="entry name" value="Probable nitronate monooxygenase"/>
    <property type="match status" value="1"/>
</dbReference>
<evidence type="ECO:0000256" key="10">
    <source>
        <dbReference type="ARBA" id="ARBA00049401"/>
    </source>
</evidence>
<evidence type="ECO:0000256" key="11">
    <source>
        <dbReference type="ARBA" id="ARBA00067136"/>
    </source>
</evidence>
<dbReference type="Proteomes" id="UP000020218">
    <property type="component" value="Unassembled WGS sequence"/>
</dbReference>
<keyword evidence="7 12" id="KW-0560">Oxidoreductase</keyword>
<comment type="catalytic activity">
    <reaction evidence="10">
        <text>3 propionate 3-nitronate + 3 O2 + H2O = 3 3-oxopropanoate + 2 nitrate + nitrite + H2O2 + 3 H(+)</text>
        <dbReference type="Rhea" id="RHEA:57332"/>
        <dbReference type="ChEBI" id="CHEBI:15377"/>
        <dbReference type="ChEBI" id="CHEBI:15378"/>
        <dbReference type="ChEBI" id="CHEBI:15379"/>
        <dbReference type="ChEBI" id="CHEBI:16240"/>
        <dbReference type="ChEBI" id="CHEBI:16301"/>
        <dbReference type="ChEBI" id="CHEBI:17632"/>
        <dbReference type="ChEBI" id="CHEBI:33190"/>
        <dbReference type="ChEBI" id="CHEBI:136067"/>
    </reaction>
</comment>
<evidence type="ECO:0000256" key="4">
    <source>
        <dbReference type="ARBA" id="ARBA00022630"/>
    </source>
</evidence>
<dbReference type="Gene3D" id="3.20.20.70">
    <property type="entry name" value="Aldolase class I"/>
    <property type="match status" value="1"/>
</dbReference>
<dbReference type="GO" id="GO:0009636">
    <property type="term" value="P:response to toxic substance"/>
    <property type="evidence" value="ECO:0007669"/>
    <property type="project" value="UniProtKB-KW"/>
</dbReference>
<dbReference type="PATRIC" id="fig|1454001.3.peg.3833"/>
<evidence type="ECO:0000313" key="13">
    <source>
        <dbReference type="Proteomes" id="UP000020218"/>
    </source>
</evidence>
<keyword evidence="8 12" id="KW-0503">Monooxygenase</keyword>
<reference evidence="12" key="1">
    <citation type="submission" date="2014-02" db="EMBL/GenBank/DDBJ databases">
        <title>Expanding our view of genomic diversity in Candidatus Accumulibacter clades.</title>
        <authorList>
            <person name="Skennerton C.T."/>
            <person name="Barr J.J."/>
            <person name="Slater F.R."/>
            <person name="Bond P.L."/>
            <person name="Tyson G.W."/>
        </authorList>
    </citation>
    <scope>NUCLEOTIDE SEQUENCE [LARGE SCALE GENOMIC DNA]</scope>
</reference>
<dbReference type="Pfam" id="PF03060">
    <property type="entry name" value="NMO"/>
    <property type="match status" value="1"/>
</dbReference>
<keyword evidence="13" id="KW-1185">Reference proteome</keyword>
<evidence type="ECO:0000256" key="1">
    <source>
        <dbReference type="ARBA" id="ARBA00001917"/>
    </source>
</evidence>
<evidence type="ECO:0000256" key="7">
    <source>
        <dbReference type="ARBA" id="ARBA00023002"/>
    </source>
</evidence>
<comment type="cofactor">
    <cofactor evidence="1">
        <name>FMN</name>
        <dbReference type="ChEBI" id="CHEBI:58210"/>
    </cofactor>
</comment>
<evidence type="ECO:0000256" key="2">
    <source>
        <dbReference type="ARBA" id="ARBA00009881"/>
    </source>
</evidence>
<sequence length="349" mass="36231">MRITELFGIDLPIIQAPLAGVQGSTLAIAVCRAGGLGSLPCAMLAPEAIGQEVAAIAAATDRPYNLNFFCHTAPTPDPTREARWRAALAPYYAEFGIDPAGIAAGPGRLPFSDEIADLIEPCAPRIVSFHFGLPAPRLVGRVHAWGASILASATTVDEARWLEAHGADVIIAQGLEAGGHRGHFLERDLNGQMRTFELLPRVLAATRLPVIAAGGIATPAAVAAALQQGAAGVQVGTAYMLCPEATTSPLHRAALRAASGGDTRLTNLFTGRPARGIENRLMRELGPLSDLPPDFPLATAALGPLRAKAEALGRSDFSPLWAGESVAAISEESAAALTRRLAGGEQVAT</sequence>
<dbReference type="InterPro" id="IPR004136">
    <property type="entry name" value="NMO"/>
</dbReference>
<dbReference type="GO" id="GO:0018580">
    <property type="term" value="F:nitronate monooxygenase activity"/>
    <property type="evidence" value="ECO:0007669"/>
    <property type="project" value="InterPro"/>
</dbReference>
<organism evidence="12 13">
    <name type="scientific">Candidatus Accumulibacter adjunctus</name>
    <dbReference type="NCBI Taxonomy" id="1454001"/>
    <lineage>
        <taxon>Bacteria</taxon>
        <taxon>Pseudomonadati</taxon>
        <taxon>Pseudomonadota</taxon>
        <taxon>Betaproteobacteria</taxon>
        <taxon>Candidatus Accumulibacter</taxon>
    </lineage>
</organism>
<protein>
    <recommendedName>
        <fullName evidence="11">Nitronate monooxygenase</fullName>
    </recommendedName>
    <alternativeName>
        <fullName evidence="9">Propionate 3-nitronate monooxygenase</fullName>
    </alternativeName>
</protein>
<dbReference type="PANTHER" id="PTHR42747:SF3">
    <property type="entry name" value="NITRONATE MONOOXYGENASE-RELATED"/>
    <property type="match status" value="1"/>
</dbReference>
<dbReference type="CDD" id="cd04730">
    <property type="entry name" value="NPD_like"/>
    <property type="match status" value="1"/>
</dbReference>
<keyword evidence="5" id="KW-0288">FMN</keyword>
<gene>
    <name evidence="12" type="ORF">AW08_03810</name>
</gene>
<dbReference type="PANTHER" id="PTHR42747">
    <property type="entry name" value="NITRONATE MONOOXYGENASE-RELATED"/>
    <property type="match status" value="1"/>
</dbReference>
<comment type="caution">
    <text evidence="12">The sequence shown here is derived from an EMBL/GenBank/DDBJ whole genome shotgun (WGS) entry which is preliminary data.</text>
</comment>
<dbReference type="GO" id="GO:0000166">
    <property type="term" value="F:nucleotide binding"/>
    <property type="evidence" value="ECO:0007669"/>
    <property type="project" value="UniProtKB-KW"/>
</dbReference>
<dbReference type="STRING" id="1454001.AW08_03810"/>
<dbReference type="SUPFAM" id="SSF51412">
    <property type="entry name" value="Inosine monophosphate dehydrogenase (IMPDH)"/>
    <property type="match status" value="1"/>
</dbReference>
<evidence type="ECO:0000256" key="8">
    <source>
        <dbReference type="ARBA" id="ARBA00023033"/>
    </source>
</evidence>
<evidence type="ECO:0000256" key="3">
    <source>
        <dbReference type="ARBA" id="ARBA00022575"/>
    </source>
</evidence>
<dbReference type="InterPro" id="IPR013785">
    <property type="entry name" value="Aldolase_TIM"/>
</dbReference>
<evidence type="ECO:0000256" key="5">
    <source>
        <dbReference type="ARBA" id="ARBA00022643"/>
    </source>
</evidence>
<name>A0A011NIG1_9PROT</name>
<proteinExistence type="inferred from homology"/>